<evidence type="ECO:0000313" key="3">
    <source>
        <dbReference type="Proteomes" id="UP000035062"/>
    </source>
</evidence>
<dbReference type="PATRIC" id="fig|1195246.3.peg.2461"/>
<organism evidence="2 3">
    <name type="scientific">Alishewanella agri BL06</name>
    <dbReference type="NCBI Taxonomy" id="1195246"/>
    <lineage>
        <taxon>Bacteria</taxon>
        <taxon>Pseudomonadati</taxon>
        <taxon>Pseudomonadota</taxon>
        <taxon>Gammaproteobacteria</taxon>
        <taxon>Alteromonadales</taxon>
        <taxon>Alteromonadaceae</taxon>
        <taxon>Alishewanella</taxon>
    </lineage>
</organism>
<sequence>MAYTLHFGSVQEPTMQTMKRSFITLGVVLAGSLALVNCDPGPNTQPGPIDLTVTTEDGSGDDARITTAVHTMLLADMELKHLTIAVETRKGDVKLSGDVETEAQREHAGRIVAATSGVHAVNNQLKVKK</sequence>
<feature type="domain" description="BON" evidence="1">
    <location>
        <begin position="61"/>
        <end position="129"/>
    </location>
</feature>
<gene>
    <name evidence="2" type="ORF">AGRI_12416</name>
</gene>
<name>I9NZG0_9ALTE</name>
<protein>
    <submittedName>
        <fullName evidence="2">Transport-associated protein</fullName>
    </submittedName>
</protein>
<accession>I9NZG0</accession>
<reference evidence="2 3" key="1">
    <citation type="journal article" date="2012" name="J. Bacteriol.">
        <title>Genome Sequence of Pectin-Degrading Alishewanella agri, Isolated from Landfill Soil.</title>
        <authorList>
            <person name="Kim J."/>
            <person name="Jung J."/>
            <person name="Sung J.S."/>
            <person name="Chun J."/>
            <person name="Park W."/>
        </authorList>
    </citation>
    <scope>NUCLEOTIDE SEQUENCE [LARGE SCALE GENOMIC DNA]</scope>
    <source>
        <strain evidence="2 3">BL06</strain>
    </source>
</reference>
<dbReference type="AlphaFoldDB" id="I9NZG0"/>
<dbReference type="eggNOG" id="COG2823">
    <property type="taxonomic scope" value="Bacteria"/>
</dbReference>
<comment type="caution">
    <text evidence="2">The sequence shown here is derived from an EMBL/GenBank/DDBJ whole genome shotgun (WGS) entry which is preliminary data.</text>
</comment>
<dbReference type="InterPro" id="IPR051686">
    <property type="entry name" value="Lipoprotein_DolP"/>
</dbReference>
<dbReference type="PANTHER" id="PTHR34606:SF15">
    <property type="entry name" value="BON DOMAIN-CONTAINING PROTEIN"/>
    <property type="match status" value="1"/>
</dbReference>
<evidence type="ECO:0000259" key="1">
    <source>
        <dbReference type="PROSITE" id="PS50914"/>
    </source>
</evidence>
<dbReference type="Gene3D" id="3.30.1340.30">
    <property type="match status" value="1"/>
</dbReference>
<dbReference type="PANTHER" id="PTHR34606">
    <property type="entry name" value="BON DOMAIN-CONTAINING PROTEIN"/>
    <property type="match status" value="1"/>
</dbReference>
<keyword evidence="3" id="KW-1185">Reference proteome</keyword>
<dbReference type="Proteomes" id="UP000035062">
    <property type="component" value="Unassembled WGS sequence"/>
</dbReference>
<evidence type="ECO:0000313" key="2">
    <source>
        <dbReference type="EMBL" id="EIW88007.1"/>
    </source>
</evidence>
<dbReference type="STRING" id="1195246.AGRI_12416"/>
<dbReference type="EMBL" id="AKKU01000025">
    <property type="protein sequence ID" value="EIW88007.1"/>
    <property type="molecule type" value="Genomic_DNA"/>
</dbReference>
<dbReference type="Pfam" id="PF04972">
    <property type="entry name" value="BON"/>
    <property type="match status" value="1"/>
</dbReference>
<proteinExistence type="predicted"/>
<dbReference type="PROSITE" id="PS50914">
    <property type="entry name" value="BON"/>
    <property type="match status" value="1"/>
</dbReference>
<dbReference type="InterPro" id="IPR007055">
    <property type="entry name" value="BON_dom"/>
</dbReference>